<evidence type="ECO:0000313" key="2">
    <source>
        <dbReference type="Proteomes" id="UP000275749"/>
    </source>
</evidence>
<accession>A0A3N1ZW94</accession>
<proteinExistence type="predicted"/>
<dbReference type="EMBL" id="RKHG01000001">
    <property type="protein sequence ID" value="ROR55124.1"/>
    <property type="molecule type" value="Genomic_DNA"/>
</dbReference>
<dbReference type="AlphaFoldDB" id="A0A3N1ZW94"/>
<name>A0A3N1ZW94_9ACTN</name>
<dbReference type="InterPro" id="IPR048000">
    <property type="entry name" value="TnsA-like"/>
</dbReference>
<evidence type="ECO:0000313" key="1">
    <source>
        <dbReference type="EMBL" id="ROR55124.1"/>
    </source>
</evidence>
<dbReference type="Proteomes" id="UP000275749">
    <property type="component" value="Unassembled WGS sequence"/>
</dbReference>
<protein>
    <recommendedName>
        <fullName evidence="3">TnsA endonuclease-like protein</fullName>
    </recommendedName>
</protein>
<comment type="caution">
    <text evidence="1">The sequence shown here is derived from an EMBL/GenBank/DDBJ whole genome shotgun (WGS) entry which is preliminary data.</text>
</comment>
<organism evidence="1 2">
    <name type="scientific">Luteococcus japonicus</name>
    <dbReference type="NCBI Taxonomy" id="33984"/>
    <lineage>
        <taxon>Bacteria</taxon>
        <taxon>Bacillati</taxon>
        <taxon>Actinomycetota</taxon>
        <taxon>Actinomycetes</taxon>
        <taxon>Propionibacteriales</taxon>
        <taxon>Propionibacteriaceae</taxon>
        <taxon>Luteococcus</taxon>
    </lineage>
</organism>
<reference evidence="1 2" key="1">
    <citation type="submission" date="2018-11" db="EMBL/GenBank/DDBJ databases">
        <title>Sequencing the genomes of 1000 actinobacteria strains.</title>
        <authorList>
            <person name="Klenk H.-P."/>
        </authorList>
    </citation>
    <scope>NUCLEOTIDE SEQUENCE [LARGE SCALE GENOMIC DNA]</scope>
    <source>
        <strain evidence="1 2">DSM 10546</strain>
    </source>
</reference>
<dbReference type="NCBIfam" id="NF033179">
    <property type="entry name" value="TnsA_like_Actin"/>
    <property type="match status" value="1"/>
</dbReference>
<sequence length="245" mass="27572">MTDSIGGPAMGPDPSCPQWVIKTRGALRQWRWCVDGAPPLQEMQPCRDFVARALSKHLPASPFCTTTGDLVPVESGLEADLLRAVDCDPAIRWLVSQPLKLRWPDGSHHTPDLLTVTAHGDVTVWDVRPEHRQDSRFRAVAEKTAEACRSVGWGYEVFSDEHERRRLNLQWLSHSRRLPAGTRSIADQMLAELDSEPVPLRRLFTGSEADLRLRVAWHLIWTGALDCDLDEPLDQDSRVRRACGS</sequence>
<evidence type="ECO:0008006" key="3">
    <source>
        <dbReference type="Google" id="ProtNLM"/>
    </source>
</evidence>
<gene>
    <name evidence="1" type="ORF">EDD41_2378</name>
</gene>
<dbReference type="RefSeq" id="WP_123576023.1">
    <property type="nucleotide sequence ID" value="NZ_RKHG01000001.1"/>
</dbReference>